<feature type="region of interest" description="Disordered" evidence="1">
    <location>
        <begin position="1"/>
        <end position="27"/>
    </location>
</feature>
<gene>
    <name evidence="2" type="ORF">UU14_C0013G0013</name>
</gene>
<dbReference type="EMBL" id="LBZM01000013">
    <property type="protein sequence ID" value="KKR72039.1"/>
    <property type="molecule type" value="Genomic_DNA"/>
</dbReference>
<feature type="compositionally biased region" description="Acidic residues" evidence="1">
    <location>
        <begin position="394"/>
        <end position="418"/>
    </location>
</feature>
<evidence type="ECO:0000256" key="1">
    <source>
        <dbReference type="SAM" id="MobiDB-lite"/>
    </source>
</evidence>
<sequence length="418" mass="47986">MSAEQGKITHQDPPEEPDHYTQAAQEDPLFLLSIQNTTDDSGEFDQQLDQQIAGLGEEIQTIEAPEGDKQSSVDDLVLMAERTGRLLRFTMIRELVRNLRAIGKESLFERVQMLAQFAKRGLMPDAIAVHVAHFFARLYPPLESSPPQEEVIFQPGEPLQKKPPQKRKGLVDREDLALEADALLLAHMGEGEYISYNTLILPFLRGNAVQKHHRKVVVQAEPHLEELAEHRGVALDIFRAKQGEAKKTGYRYIPLQPEIDVKKNGLISRLFRSSLRVYRNFSQVVSRKDHQPISPNQRMSYEVAIKFLDMYELDVGEWIKHGDSIQVPYEPEKSYTFAEISYVIGYLLTPKSGVVTVEEQAEADSAFSRFQRWAQKKVKGIRFRKQKQLKLQEPEETEDLDIPEDEDPYEYLDDDIDE</sequence>
<feature type="region of interest" description="Disordered" evidence="1">
    <location>
        <begin position="389"/>
        <end position="418"/>
    </location>
</feature>
<feature type="compositionally biased region" description="Basic and acidic residues" evidence="1">
    <location>
        <begin position="7"/>
        <end position="19"/>
    </location>
</feature>
<reference evidence="2 3" key="1">
    <citation type="journal article" date="2015" name="Nature">
        <title>rRNA introns, odd ribosomes, and small enigmatic genomes across a large radiation of phyla.</title>
        <authorList>
            <person name="Brown C.T."/>
            <person name="Hug L.A."/>
            <person name="Thomas B.C."/>
            <person name="Sharon I."/>
            <person name="Castelle C.J."/>
            <person name="Singh A."/>
            <person name="Wilkins M.J."/>
            <person name="Williams K.H."/>
            <person name="Banfield J.F."/>
        </authorList>
    </citation>
    <scope>NUCLEOTIDE SEQUENCE [LARGE SCALE GENOMIC DNA]</scope>
</reference>
<comment type="caution">
    <text evidence="2">The sequence shown here is derived from an EMBL/GenBank/DDBJ whole genome shotgun (WGS) entry which is preliminary data.</text>
</comment>
<dbReference type="Proteomes" id="UP000034664">
    <property type="component" value="Unassembled WGS sequence"/>
</dbReference>
<name>A0A0G0T4T9_9BACT</name>
<evidence type="ECO:0000313" key="2">
    <source>
        <dbReference type="EMBL" id="KKR72039.1"/>
    </source>
</evidence>
<organism evidence="2 3">
    <name type="scientific">Candidatus Roizmanbacteria bacterium GW2011_GWB1_40_7</name>
    <dbReference type="NCBI Taxonomy" id="1618482"/>
    <lineage>
        <taxon>Bacteria</taxon>
        <taxon>Candidatus Roizmaniibacteriota</taxon>
    </lineage>
</organism>
<dbReference type="AlphaFoldDB" id="A0A0G0T4T9"/>
<protein>
    <submittedName>
        <fullName evidence="2">Uncharacterized protein</fullName>
    </submittedName>
</protein>
<accession>A0A0G0T4T9</accession>
<evidence type="ECO:0000313" key="3">
    <source>
        <dbReference type="Proteomes" id="UP000034664"/>
    </source>
</evidence>
<proteinExistence type="predicted"/>